<dbReference type="OrthoDB" id="5295305at2"/>
<organism evidence="2 3">
    <name type="scientific">Pseudomonas pohangensis</name>
    <dbReference type="NCBI Taxonomy" id="364197"/>
    <lineage>
        <taxon>Bacteria</taxon>
        <taxon>Pseudomonadati</taxon>
        <taxon>Pseudomonadota</taxon>
        <taxon>Gammaproteobacteria</taxon>
        <taxon>Pseudomonadales</taxon>
        <taxon>Pseudomonadaceae</taxon>
        <taxon>Pseudomonas</taxon>
    </lineage>
</organism>
<evidence type="ECO:0000259" key="1">
    <source>
        <dbReference type="PROSITE" id="PS51186"/>
    </source>
</evidence>
<dbReference type="FunFam" id="3.40.630.30:FF:000047">
    <property type="entry name" value="Acetyltransferase, GNAT family"/>
    <property type="match status" value="1"/>
</dbReference>
<evidence type="ECO:0000313" key="3">
    <source>
        <dbReference type="Proteomes" id="UP000243232"/>
    </source>
</evidence>
<reference evidence="3" key="1">
    <citation type="submission" date="2016-10" db="EMBL/GenBank/DDBJ databases">
        <authorList>
            <person name="Varghese N."/>
            <person name="Submissions S."/>
        </authorList>
    </citation>
    <scope>NUCLEOTIDE SEQUENCE [LARGE SCALE GENOMIC DNA]</scope>
    <source>
        <strain evidence="3">DSM 17875</strain>
    </source>
</reference>
<dbReference type="GO" id="GO:0008999">
    <property type="term" value="F:protein-N-terminal-alanine acetyltransferase activity"/>
    <property type="evidence" value="ECO:0007669"/>
    <property type="project" value="TreeGrafter"/>
</dbReference>
<dbReference type="PROSITE" id="PS51186">
    <property type="entry name" value="GNAT"/>
    <property type="match status" value="1"/>
</dbReference>
<dbReference type="EMBL" id="LT629785">
    <property type="protein sequence ID" value="SDU15251.1"/>
    <property type="molecule type" value="Genomic_DNA"/>
</dbReference>
<dbReference type="InterPro" id="IPR051908">
    <property type="entry name" value="Ribosomal_N-acetyltransferase"/>
</dbReference>
<name>A0A1H2G704_9PSED</name>
<dbReference type="STRING" id="364197.SAMN05216296_2080"/>
<dbReference type="Proteomes" id="UP000243232">
    <property type="component" value="Chromosome I"/>
</dbReference>
<dbReference type="RefSeq" id="WP_090194733.1">
    <property type="nucleotide sequence ID" value="NZ_LT629785.1"/>
</dbReference>
<sequence length="241" mass="27082">MREILNHSGQPVGFPVNDWQPPSAPARKVLTGHYCRLEPLEPQRHAADLFAANALDEQGLNWTYLPYGPFASLTAYRDWLEEKARTSDPLFFAVIDTASNQAVGLAAYLRIDPANGSIEVGHLCFSPLLQRTAAATEAMWLMMNEAFALGYRRYEWKCNALNQPSRDAAQRLGMSFEGVFRQAAVVKGQNRDTAWYAVIDQEWPALDQAFRTWLAPDNFAPDGTQRLSLSTLTRPLLYRCG</sequence>
<dbReference type="PANTHER" id="PTHR43441">
    <property type="entry name" value="RIBOSOMAL-PROTEIN-SERINE ACETYLTRANSFERASE"/>
    <property type="match status" value="1"/>
</dbReference>
<gene>
    <name evidence="2" type="ORF">SAMN05216296_2080</name>
</gene>
<protein>
    <submittedName>
        <fullName evidence="2">Protein N-acetyltransferase, RimJ/RimL family</fullName>
    </submittedName>
</protein>
<accession>A0A1H2G704</accession>
<proteinExistence type="predicted"/>
<dbReference type="SUPFAM" id="SSF55729">
    <property type="entry name" value="Acyl-CoA N-acyltransferases (Nat)"/>
    <property type="match status" value="1"/>
</dbReference>
<dbReference type="PANTHER" id="PTHR43441:SF2">
    <property type="entry name" value="FAMILY ACETYLTRANSFERASE, PUTATIVE (AFU_ORTHOLOGUE AFUA_7G00850)-RELATED"/>
    <property type="match status" value="1"/>
</dbReference>
<dbReference type="InterPro" id="IPR016181">
    <property type="entry name" value="Acyl_CoA_acyltransferase"/>
</dbReference>
<dbReference type="GO" id="GO:1990189">
    <property type="term" value="F:protein N-terminal-serine acetyltransferase activity"/>
    <property type="evidence" value="ECO:0007669"/>
    <property type="project" value="TreeGrafter"/>
</dbReference>
<dbReference type="AlphaFoldDB" id="A0A1H2G704"/>
<keyword evidence="2" id="KW-0808">Transferase</keyword>
<feature type="domain" description="N-acetyltransferase" evidence="1">
    <location>
        <begin position="35"/>
        <end position="192"/>
    </location>
</feature>
<dbReference type="GO" id="GO:0005737">
    <property type="term" value="C:cytoplasm"/>
    <property type="evidence" value="ECO:0007669"/>
    <property type="project" value="TreeGrafter"/>
</dbReference>
<evidence type="ECO:0000313" key="2">
    <source>
        <dbReference type="EMBL" id="SDU15251.1"/>
    </source>
</evidence>
<dbReference type="Gene3D" id="3.40.630.30">
    <property type="match status" value="1"/>
</dbReference>
<dbReference type="Pfam" id="PF13302">
    <property type="entry name" value="Acetyltransf_3"/>
    <property type="match status" value="1"/>
</dbReference>
<dbReference type="InterPro" id="IPR000182">
    <property type="entry name" value="GNAT_dom"/>
</dbReference>
<keyword evidence="3" id="KW-1185">Reference proteome</keyword>